<organism evidence="3 4">
    <name type="scientific">Sphingomonas faeni</name>
    <dbReference type="NCBI Taxonomy" id="185950"/>
    <lineage>
        <taxon>Bacteria</taxon>
        <taxon>Pseudomonadati</taxon>
        <taxon>Pseudomonadota</taxon>
        <taxon>Alphaproteobacteria</taxon>
        <taxon>Sphingomonadales</taxon>
        <taxon>Sphingomonadaceae</taxon>
        <taxon>Sphingomonas</taxon>
    </lineage>
</organism>
<sequence>MTNDPLGFSGVDVTRDGHVAIVTFVRPPHNFADLALIEAIGAAFAAADADREVRAIVLQSEGKVFCAGADLVNANPVAAERTEGERNPFYVAAAKLFAVETPVVAAIQGAAVGAGLGLALVADFRVASPEAKFVANFVQIGFHPGFGISAVLERVIGRQRALLMTLTARRIRAEQAESWGLADAVVRADQLRAEALSLAREIAAGAPLAVGSTRKTMRGDLFALVQSQTDHELAEQAWLQKTNDFAEGVRAVSERRPGIFTAT</sequence>
<evidence type="ECO:0000256" key="1">
    <source>
        <dbReference type="ARBA" id="ARBA00005254"/>
    </source>
</evidence>
<dbReference type="GeneID" id="91006416"/>
<accession>A0A2T5U2U4</accession>
<dbReference type="RefSeq" id="WP_107954797.1">
    <property type="nucleotide sequence ID" value="NZ_QAYE01000006.1"/>
</dbReference>
<proteinExistence type="inferred from homology"/>
<dbReference type="PANTHER" id="PTHR43802:SF1">
    <property type="entry name" value="IP11341P-RELATED"/>
    <property type="match status" value="1"/>
</dbReference>
<protein>
    <submittedName>
        <fullName evidence="3">Enoyl-CoA hydratase/carnithine racemase</fullName>
    </submittedName>
</protein>
<dbReference type="Proteomes" id="UP000244013">
    <property type="component" value="Unassembled WGS sequence"/>
</dbReference>
<reference evidence="3 4" key="1">
    <citation type="submission" date="2018-04" db="EMBL/GenBank/DDBJ databases">
        <title>Genomic Encyclopedia of Type Strains, Phase III (KMG-III): the genomes of soil and plant-associated and newly described type strains.</title>
        <authorList>
            <person name="Whitman W."/>
        </authorList>
    </citation>
    <scope>NUCLEOTIDE SEQUENCE [LARGE SCALE GENOMIC DNA]</scope>
    <source>
        <strain evidence="3 4">MA-olki</strain>
    </source>
</reference>
<evidence type="ECO:0000313" key="4">
    <source>
        <dbReference type="Proteomes" id="UP000244013"/>
    </source>
</evidence>
<dbReference type="Gene3D" id="3.90.226.10">
    <property type="entry name" value="2-enoyl-CoA Hydratase, Chain A, domain 1"/>
    <property type="match status" value="1"/>
</dbReference>
<dbReference type="InterPro" id="IPR018376">
    <property type="entry name" value="Enoyl-CoA_hyd/isom_CS"/>
</dbReference>
<dbReference type="EMBL" id="QAYE01000006">
    <property type="protein sequence ID" value="PTW45821.1"/>
    <property type="molecule type" value="Genomic_DNA"/>
</dbReference>
<dbReference type="CDD" id="cd06558">
    <property type="entry name" value="crotonase-like"/>
    <property type="match status" value="1"/>
</dbReference>
<dbReference type="PANTHER" id="PTHR43802">
    <property type="entry name" value="ENOYL-COA HYDRATASE"/>
    <property type="match status" value="1"/>
</dbReference>
<evidence type="ECO:0000256" key="2">
    <source>
        <dbReference type="RuleBase" id="RU003707"/>
    </source>
</evidence>
<dbReference type="SUPFAM" id="SSF52096">
    <property type="entry name" value="ClpP/crotonase"/>
    <property type="match status" value="1"/>
</dbReference>
<dbReference type="GO" id="GO:0003824">
    <property type="term" value="F:catalytic activity"/>
    <property type="evidence" value="ECO:0007669"/>
    <property type="project" value="InterPro"/>
</dbReference>
<name>A0A2T5U2U4_9SPHN</name>
<dbReference type="InterPro" id="IPR029045">
    <property type="entry name" value="ClpP/crotonase-like_dom_sf"/>
</dbReference>
<dbReference type="Pfam" id="PF00378">
    <property type="entry name" value="ECH_1"/>
    <property type="match status" value="1"/>
</dbReference>
<dbReference type="AlphaFoldDB" id="A0A2T5U2U4"/>
<comment type="similarity">
    <text evidence="1 2">Belongs to the enoyl-CoA hydratase/isomerase family.</text>
</comment>
<dbReference type="PROSITE" id="PS00166">
    <property type="entry name" value="ENOYL_COA_HYDRATASE"/>
    <property type="match status" value="1"/>
</dbReference>
<dbReference type="OrthoDB" id="9777711at2"/>
<gene>
    <name evidence="3" type="ORF">C8J25_10672</name>
</gene>
<evidence type="ECO:0000313" key="3">
    <source>
        <dbReference type="EMBL" id="PTW45821.1"/>
    </source>
</evidence>
<comment type="caution">
    <text evidence="3">The sequence shown here is derived from an EMBL/GenBank/DDBJ whole genome shotgun (WGS) entry which is preliminary data.</text>
</comment>
<dbReference type="InterPro" id="IPR001753">
    <property type="entry name" value="Enoyl-CoA_hydra/iso"/>
</dbReference>